<dbReference type="PANTHER" id="PTHR33164">
    <property type="entry name" value="TRANSCRIPTIONAL REGULATOR, MARR FAMILY"/>
    <property type="match status" value="1"/>
</dbReference>
<dbReference type="InterPro" id="IPR000835">
    <property type="entry name" value="HTH_MarR-typ"/>
</dbReference>
<feature type="compositionally biased region" description="Basic and acidic residues" evidence="1">
    <location>
        <begin position="11"/>
        <end position="20"/>
    </location>
</feature>
<gene>
    <name evidence="3" type="ORF">SAMN04489712_12916</name>
</gene>
<evidence type="ECO:0000259" key="2">
    <source>
        <dbReference type="PROSITE" id="PS50995"/>
    </source>
</evidence>
<dbReference type="PROSITE" id="PS50995">
    <property type="entry name" value="HTH_MARR_2"/>
    <property type="match status" value="1"/>
</dbReference>
<dbReference type="InterPro" id="IPR036390">
    <property type="entry name" value="WH_DNA-bd_sf"/>
</dbReference>
<evidence type="ECO:0000313" key="4">
    <source>
        <dbReference type="Proteomes" id="UP000236723"/>
    </source>
</evidence>
<name>A0A1H6E2U3_9ACTN</name>
<dbReference type="Proteomes" id="UP000236723">
    <property type="component" value="Unassembled WGS sequence"/>
</dbReference>
<protein>
    <submittedName>
        <fullName evidence="3">DNA-binding transcriptional regulator, MarR family</fullName>
    </submittedName>
</protein>
<evidence type="ECO:0000313" key="3">
    <source>
        <dbReference type="EMBL" id="SEG91434.1"/>
    </source>
</evidence>
<dbReference type="PANTHER" id="PTHR33164:SF106">
    <property type="entry name" value="TRANSCRIPTIONAL REGULATORY PROTEIN"/>
    <property type="match status" value="1"/>
</dbReference>
<feature type="domain" description="HTH marR-type" evidence="2">
    <location>
        <begin position="32"/>
        <end position="168"/>
    </location>
</feature>
<dbReference type="Pfam" id="PF12802">
    <property type="entry name" value="MarR_2"/>
    <property type="match status" value="1"/>
</dbReference>
<dbReference type="Gene3D" id="1.10.10.10">
    <property type="entry name" value="Winged helix-like DNA-binding domain superfamily/Winged helix DNA-binding domain"/>
    <property type="match status" value="1"/>
</dbReference>
<dbReference type="InterPro" id="IPR039422">
    <property type="entry name" value="MarR/SlyA-like"/>
</dbReference>
<proteinExistence type="predicted"/>
<dbReference type="GO" id="GO:0006950">
    <property type="term" value="P:response to stress"/>
    <property type="evidence" value="ECO:0007669"/>
    <property type="project" value="TreeGrafter"/>
</dbReference>
<dbReference type="OrthoDB" id="3173926at2"/>
<dbReference type="EMBL" id="FNVO01000029">
    <property type="protein sequence ID" value="SEG91434.1"/>
    <property type="molecule type" value="Genomic_DNA"/>
</dbReference>
<reference evidence="4" key="1">
    <citation type="submission" date="2016-10" db="EMBL/GenBank/DDBJ databases">
        <authorList>
            <person name="Varghese N."/>
            <person name="Submissions S."/>
        </authorList>
    </citation>
    <scope>NUCLEOTIDE SEQUENCE [LARGE SCALE GENOMIC DNA]</scope>
    <source>
        <strain evidence="4">DSM 43163</strain>
    </source>
</reference>
<dbReference type="GO" id="GO:0003700">
    <property type="term" value="F:DNA-binding transcription factor activity"/>
    <property type="evidence" value="ECO:0007669"/>
    <property type="project" value="InterPro"/>
</dbReference>
<keyword evidence="3" id="KW-0238">DNA-binding</keyword>
<dbReference type="InterPro" id="IPR036388">
    <property type="entry name" value="WH-like_DNA-bd_sf"/>
</dbReference>
<sequence>MIEISYPSRVSDSHRPRGADGHPAPDGPSTDLQTFAGQLRRMNSEFNRMAHEFARAQNLHHTDVLALIAILDGDDQGSPLTPGRLCERLNLTSGAVTACLDRLERSGHIRRTRDGSDRRVVHLHYAPHGKAVARAFFRPLARSTEAARSRFDEGELKTIVRFLIAMNEELAEQRLGR</sequence>
<dbReference type="PRINTS" id="PR00598">
    <property type="entry name" value="HTHMARR"/>
</dbReference>
<dbReference type="GO" id="GO:0003677">
    <property type="term" value="F:DNA binding"/>
    <property type="evidence" value="ECO:0007669"/>
    <property type="project" value="UniProtKB-KW"/>
</dbReference>
<dbReference type="AlphaFoldDB" id="A0A1H6E2U3"/>
<feature type="region of interest" description="Disordered" evidence="1">
    <location>
        <begin position="1"/>
        <end position="29"/>
    </location>
</feature>
<organism evidence="3 4">
    <name type="scientific">Thermomonospora echinospora</name>
    <dbReference type="NCBI Taxonomy" id="1992"/>
    <lineage>
        <taxon>Bacteria</taxon>
        <taxon>Bacillati</taxon>
        <taxon>Actinomycetota</taxon>
        <taxon>Actinomycetes</taxon>
        <taxon>Streptosporangiales</taxon>
        <taxon>Thermomonosporaceae</taxon>
        <taxon>Thermomonospora</taxon>
    </lineage>
</organism>
<dbReference type="SUPFAM" id="SSF46785">
    <property type="entry name" value="Winged helix' DNA-binding domain"/>
    <property type="match status" value="1"/>
</dbReference>
<accession>A0A1H6E2U3</accession>
<keyword evidence="4" id="KW-1185">Reference proteome</keyword>
<dbReference type="SMART" id="SM00347">
    <property type="entry name" value="HTH_MARR"/>
    <property type="match status" value="1"/>
</dbReference>
<evidence type="ECO:0000256" key="1">
    <source>
        <dbReference type="SAM" id="MobiDB-lite"/>
    </source>
</evidence>